<keyword evidence="3" id="KW-1185">Reference proteome</keyword>
<proteinExistence type="predicted"/>
<dbReference type="Proteomes" id="UP001596012">
    <property type="component" value="Unassembled WGS sequence"/>
</dbReference>
<protein>
    <submittedName>
        <fullName evidence="2">Nuclear transport factor 2 family protein</fullName>
    </submittedName>
</protein>
<reference evidence="3" key="1">
    <citation type="journal article" date="2019" name="Int. J. Syst. Evol. Microbiol.">
        <title>The Global Catalogue of Microorganisms (GCM) 10K type strain sequencing project: providing services to taxonomists for standard genome sequencing and annotation.</title>
        <authorList>
            <consortium name="The Broad Institute Genomics Platform"/>
            <consortium name="The Broad Institute Genome Sequencing Center for Infectious Disease"/>
            <person name="Wu L."/>
            <person name="Ma J."/>
        </authorList>
    </citation>
    <scope>NUCLEOTIDE SEQUENCE [LARGE SCALE GENOMIC DNA]</scope>
    <source>
        <strain evidence="3">DT43</strain>
    </source>
</reference>
<gene>
    <name evidence="2" type="ORF">ACFPH6_29730</name>
</gene>
<feature type="domain" description="SnoaL-like" evidence="1">
    <location>
        <begin position="9"/>
        <end position="115"/>
    </location>
</feature>
<organism evidence="2 3">
    <name type="scientific">Streptomyces xiangluensis</name>
    <dbReference type="NCBI Taxonomy" id="2665720"/>
    <lineage>
        <taxon>Bacteria</taxon>
        <taxon>Bacillati</taxon>
        <taxon>Actinomycetota</taxon>
        <taxon>Actinomycetes</taxon>
        <taxon>Kitasatosporales</taxon>
        <taxon>Streptomycetaceae</taxon>
        <taxon>Streptomyces</taxon>
    </lineage>
</organism>
<evidence type="ECO:0000259" key="1">
    <source>
        <dbReference type="Pfam" id="PF12680"/>
    </source>
</evidence>
<dbReference type="Gene3D" id="3.10.450.50">
    <property type="match status" value="1"/>
</dbReference>
<dbReference type="RefSeq" id="WP_386346628.1">
    <property type="nucleotide sequence ID" value="NZ_JBHSFG010000052.1"/>
</dbReference>
<evidence type="ECO:0000313" key="3">
    <source>
        <dbReference type="Proteomes" id="UP001596012"/>
    </source>
</evidence>
<evidence type="ECO:0000313" key="2">
    <source>
        <dbReference type="EMBL" id="MFC4468663.1"/>
    </source>
</evidence>
<comment type="caution">
    <text evidence="2">The sequence shown here is derived from an EMBL/GenBank/DDBJ whole genome shotgun (WGS) entry which is preliminary data.</text>
</comment>
<sequence length="145" mass="16241">MATDPKDVVRAFVDALNRQDWDRVGGLITPEFTYTIMSYHLPGAQTPMDGETMLKVLPEMLLALFDETGPQLELTRLVAEGTSVVAEAQGSGFFRDGSPYANRYANVYEVMGDRVRTLREYMDTQHTARSFAAVQEGIRPAEHRP</sequence>
<accession>A0ABV8YXQ5</accession>
<name>A0ABV8YXQ5_9ACTN</name>
<dbReference type="InterPro" id="IPR032710">
    <property type="entry name" value="NTF2-like_dom_sf"/>
</dbReference>
<dbReference type="InterPro" id="IPR037401">
    <property type="entry name" value="SnoaL-like"/>
</dbReference>
<dbReference type="EMBL" id="JBHSFG010000052">
    <property type="protein sequence ID" value="MFC4468663.1"/>
    <property type="molecule type" value="Genomic_DNA"/>
</dbReference>
<dbReference type="Pfam" id="PF12680">
    <property type="entry name" value="SnoaL_2"/>
    <property type="match status" value="1"/>
</dbReference>
<dbReference type="SUPFAM" id="SSF54427">
    <property type="entry name" value="NTF2-like"/>
    <property type="match status" value="1"/>
</dbReference>